<dbReference type="GeneID" id="19899868"/>
<dbReference type="GO" id="GO:0008270">
    <property type="term" value="F:zinc ion binding"/>
    <property type="evidence" value="ECO:0007669"/>
    <property type="project" value="InterPro"/>
</dbReference>
<evidence type="ECO:0000259" key="3">
    <source>
        <dbReference type="Pfam" id="PF04082"/>
    </source>
</evidence>
<organism evidence="4 5">
    <name type="scientific">Coniosporium apollinis (strain CBS 100218)</name>
    <name type="common">Rock-inhabiting black yeast</name>
    <dbReference type="NCBI Taxonomy" id="1168221"/>
    <lineage>
        <taxon>Eukaryota</taxon>
        <taxon>Fungi</taxon>
        <taxon>Dikarya</taxon>
        <taxon>Ascomycota</taxon>
        <taxon>Pezizomycotina</taxon>
        <taxon>Dothideomycetes</taxon>
        <taxon>Dothideomycetes incertae sedis</taxon>
        <taxon>Coniosporium</taxon>
    </lineage>
</organism>
<accession>R7YN22</accession>
<protein>
    <recommendedName>
        <fullName evidence="3">Xylanolytic transcriptional activator regulatory domain-containing protein</fullName>
    </recommendedName>
</protein>
<gene>
    <name evidence="4" type="ORF">W97_02557</name>
</gene>
<feature type="region of interest" description="Disordered" evidence="2">
    <location>
        <begin position="487"/>
        <end position="562"/>
    </location>
</feature>
<dbReference type="AlphaFoldDB" id="R7YN22"/>
<sequence>MKKGPKGSRAKVLSELRETQQRQSQPPGSYHDPGFDSRSMSPALSRNTTLLTPVLVNDCVEFFFANLYPTHPILHRHRLAQTIMSMEHSAEAYCMVAALCSWILIQSNMSVPKTGLSVEASLLLKTDLGQLLLEEAVRVRKSYDFIETPTRLSVTTSYFLYTCYYCLDQHNSAWFYLREATTLAQSLGMHDEETYKIGDFIETSRRRRLFWILFINERQVSWCAYVIPQLTLARVYALRRHRPLTLQATIQLPSSEEDPTETIPLTGFVHLINLYKPFDNTFFGLWNKVRTGCLPSWLALLQNQLSSALPAYLEGSETQVVELRTSQQWLRTMVWQLAISHGFVSSIATDPSLSFRYPIEISRDMTAASSQFSHEAMEMHGVGLIEKLYDIACTLTDVMACVPIDEHTFEQSFELCPRDYLNHFLTLISTLRGGQERYLPMLLAKINEVFPNTTLPIAPAPFAPAAAPAPVISLADDLYKTAASLTQPLKPEPQESPRQLPHRFGSNSSIPYADSNTPPMPPPTQPYQTFSTAMGYPEATHPTPSTGIYQTHPPGYSGFRPS</sequence>
<proteinExistence type="predicted"/>
<feature type="compositionally biased region" description="Polar residues" evidence="2">
    <location>
        <begin position="505"/>
        <end position="516"/>
    </location>
</feature>
<keyword evidence="1" id="KW-0539">Nucleus</keyword>
<name>R7YN22_CONA1</name>
<dbReference type="STRING" id="1168221.R7YN22"/>
<keyword evidence="5" id="KW-1185">Reference proteome</keyword>
<dbReference type="CDD" id="cd12148">
    <property type="entry name" value="fungal_TF_MHR"/>
    <property type="match status" value="1"/>
</dbReference>
<dbReference type="InterPro" id="IPR007219">
    <property type="entry name" value="XnlR_reg_dom"/>
</dbReference>
<dbReference type="OrthoDB" id="4132249at2759"/>
<feature type="region of interest" description="Disordered" evidence="2">
    <location>
        <begin position="1"/>
        <end position="38"/>
    </location>
</feature>
<dbReference type="EMBL" id="JH767562">
    <property type="protein sequence ID" value="EON63330.1"/>
    <property type="molecule type" value="Genomic_DNA"/>
</dbReference>
<dbReference type="InterPro" id="IPR050797">
    <property type="entry name" value="Carb_Metab_Trans_Reg"/>
</dbReference>
<dbReference type="PANTHER" id="PTHR31668">
    <property type="entry name" value="GLUCOSE TRANSPORT TRANSCRIPTION REGULATOR RGT1-RELATED-RELATED"/>
    <property type="match status" value="1"/>
</dbReference>
<dbReference type="OMA" id="KDNSAWY"/>
<evidence type="ECO:0000313" key="4">
    <source>
        <dbReference type="EMBL" id="EON63330.1"/>
    </source>
</evidence>
<dbReference type="Pfam" id="PF04082">
    <property type="entry name" value="Fungal_trans"/>
    <property type="match status" value="1"/>
</dbReference>
<evidence type="ECO:0000256" key="2">
    <source>
        <dbReference type="SAM" id="MobiDB-lite"/>
    </source>
</evidence>
<dbReference type="HOGENOM" id="CLU_016574_3_1_1"/>
<evidence type="ECO:0000313" key="5">
    <source>
        <dbReference type="Proteomes" id="UP000016924"/>
    </source>
</evidence>
<reference evidence="5" key="1">
    <citation type="submission" date="2012-06" db="EMBL/GenBank/DDBJ databases">
        <title>The genome sequence of Coniosporium apollinis CBS 100218.</title>
        <authorList>
            <consortium name="The Broad Institute Genome Sequencing Platform"/>
            <person name="Cuomo C."/>
            <person name="Gorbushina A."/>
            <person name="Noack S."/>
            <person name="Walker B."/>
            <person name="Young S.K."/>
            <person name="Zeng Q."/>
            <person name="Gargeya S."/>
            <person name="Fitzgerald M."/>
            <person name="Haas B."/>
            <person name="Abouelleil A."/>
            <person name="Alvarado L."/>
            <person name="Arachchi H.M."/>
            <person name="Berlin A.M."/>
            <person name="Chapman S.B."/>
            <person name="Goldberg J."/>
            <person name="Griggs A."/>
            <person name="Gujja S."/>
            <person name="Hansen M."/>
            <person name="Howarth C."/>
            <person name="Imamovic A."/>
            <person name="Larimer J."/>
            <person name="McCowan C."/>
            <person name="Montmayeur A."/>
            <person name="Murphy C."/>
            <person name="Neiman D."/>
            <person name="Pearson M."/>
            <person name="Priest M."/>
            <person name="Roberts A."/>
            <person name="Saif S."/>
            <person name="Shea T."/>
            <person name="Sisk P."/>
            <person name="Sykes S."/>
            <person name="Wortman J."/>
            <person name="Nusbaum C."/>
            <person name="Birren B."/>
        </authorList>
    </citation>
    <scope>NUCLEOTIDE SEQUENCE [LARGE SCALE GENOMIC DNA]</scope>
    <source>
        <strain evidence="5">CBS 100218</strain>
    </source>
</reference>
<dbReference type="Proteomes" id="UP000016924">
    <property type="component" value="Unassembled WGS sequence"/>
</dbReference>
<dbReference type="RefSeq" id="XP_007778647.1">
    <property type="nucleotide sequence ID" value="XM_007780457.1"/>
</dbReference>
<evidence type="ECO:0000256" key="1">
    <source>
        <dbReference type="ARBA" id="ARBA00023242"/>
    </source>
</evidence>
<feature type="domain" description="Xylanolytic transcriptional activator regulatory" evidence="3">
    <location>
        <begin position="61"/>
        <end position="222"/>
    </location>
</feature>
<dbReference type="PANTHER" id="PTHR31668:SF20">
    <property type="entry name" value="ZN(II)2CYS6 TRANSCRIPTION FACTOR (EUROFUNG)"/>
    <property type="match status" value="1"/>
</dbReference>
<dbReference type="eggNOG" id="ENOG502RXSB">
    <property type="taxonomic scope" value="Eukaryota"/>
</dbReference>
<dbReference type="GO" id="GO:0003677">
    <property type="term" value="F:DNA binding"/>
    <property type="evidence" value="ECO:0007669"/>
    <property type="project" value="InterPro"/>
</dbReference>
<dbReference type="GO" id="GO:0006351">
    <property type="term" value="P:DNA-templated transcription"/>
    <property type="evidence" value="ECO:0007669"/>
    <property type="project" value="InterPro"/>
</dbReference>